<proteinExistence type="predicted"/>
<dbReference type="Pfam" id="PF07287">
    <property type="entry name" value="AtuA"/>
    <property type="match status" value="1"/>
</dbReference>
<dbReference type="InterPro" id="IPR010839">
    <property type="entry name" value="AtuA_N"/>
</dbReference>
<dbReference type="RefSeq" id="WP_209465748.1">
    <property type="nucleotide sequence ID" value="NZ_JAGGLG010000006.1"/>
</dbReference>
<name>A0ABS4JPZ2_9FIRM</name>
<evidence type="ECO:0000259" key="1">
    <source>
        <dbReference type="Pfam" id="PF07287"/>
    </source>
</evidence>
<feature type="domain" description="Acyclic terpene utilisation N-terminal" evidence="1">
    <location>
        <begin position="4"/>
        <end position="449"/>
    </location>
</feature>
<dbReference type="Proteomes" id="UP001519289">
    <property type="component" value="Unassembled WGS sequence"/>
</dbReference>
<dbReference type="PANTHER" id="PTHR47708">
    <property type="match status" value="1"/>
</dbReference>
<evidence type="ECO:0000313" key="3">
    <source>
        <dbReference type="Proteomes" id="UP001519289"/>
    </source>
</evidence>
<dbReference type="PANTHER" id="PTHR47708:SF2">
    <property type="entry name" value="SI:CH73-132F6.5"/>
    <property type="match status" value="1"/>
</dbReference>
<dbReference type="EMBL" id="JAGGLG010000006">
    <property type="protein sequence ID" value="MBP2017603.1"/>
    <property type="molecule type" value="Genomic_DNA"/>
</dbReference>
<evidence type="ECO:0000313" key="2">
    <source>
        <dbReference type="EMBL" id="MBP2017603.1"/>
    </source>
</evidence>
<sequence length="455" mass="49720">MRTVRIGAGQGFYGDSLLPVLDVARYGDVQYISFDTLAELTLAILEKGRRKDPTGGYTRDVVPMMRNLLPIAKERGIRLITNAGGINPRGAARAVAEVARELGLSLKVACVTGDDIYDRLDELAAHGVTFADKETGQALGDVRDRVLFASVYLGAQVVADALATGADVVITGRTTDTAQFLGPLIHEFGWARDDWNRLAQGIVLGHLMECSGQVSGGNYQVGWEDIPDLHRIGFPVAEVSEDGTFVLTKPPGTGGRVDLKSVKEQFLYEIHDPTNYITPDVVCDLTTTRLEQVGENRVRVSGTTGRPAPPTLKALLGYADGWMGEGYISFSWPKAYSKARRAAEIIRARLEMQGVRPEEIHEEYIGINSLWGALAPEPVDEDAINEVRLRIAIRTRSKRDCEILAREFPPLLLSGPPTASAVAGTPQPRELMGLWSTLIPRELIEPHVQISVEEV</sequence>
<accession>A0ABS4JPZ2</accession>
<comment type="caution">
    <text evidence="2">The sequence shown here is derived from an EMBL/GenBank/DDBJ whole genome shotgun (WGS) entry which is preliminary data.</text>
</comment>
<keyword evidence="3" id="KW-1185">Reference proteome</keyword>
<organism evidence="2 3">
    <name type="scientific">Symbiobacterium terraclitae</name>
    <dbReference type="NCBI Taxonomy" id="557451"/>
    <lineage>
        <taxon>Bacteria</taxon>
        <taxon>Bacillati</taxon>
        <taxon>Bacillota</taxon>
        <taxon>Clostridia</taxon>
        <taxon>Eubacteriales</taxon>
        <taxon>Symbiobacteriaceae</taxon>
        <taxon>Symbiobacterium</taxon>
    </lineage>
</organism>
<reference evidence="2 3" key="1">
    <citation type="submission" date="2021-03" db="EMBL/GenBank/DDBJ databases">
        <title>Genomic Encyclopedia of Type Strains, Phase IV (KMG-IV): sequencing the most valuable type-strain genomes for metagenomic binning, comparative biology and taxonomic classification.</title>
        <authorList>
            <person name="Goeker M."/>
        </authorList>
    </citation>
    <scope>NUCLEOTIDE SEQUENCE [LARGE SCALE GENOMIC DNA]</scope>
    <source>
        <strain evidence="2 3">DSM 27138</strain>
    </source>
</reference>
<protein>
    <recommendedName>
        <fullName evidence="1">Acyclic terpene utilisation N-terminal domain-containing protein</fullName>
    </recommendedName>
</protein>
<gene>
    <name evidence="2" type="ORF">J2Z79_000988</name>
</gene>